<protein>
    <submittedName>
        <fullName evidence="1">Uncharacterized protein</fullName>
    </submittedName>
</protein>
<proteinExistence type="predicted"/>
<accession>A0A1M7V1A3</accession>
<reference evidence="1 2" key="1">
    <citation type="submission" date="2016-12" db="EMBL/GenBank/DDBJ databases">
        <authorList>
            <person name="Song W.-J."/>
            <person name="Kurnit D.M."/>
        </authorList>
    </citation>
    <scope>NUCLEOTIDE SEQUENCE [LARGE SCALE GENOMIC DNA]</scope>
    <source>
        <strain evidence="1 2">DSM 43162</strain>
    </source>
</reference>
<dbReference type="EMBL" id="FRDM01000071">
    <property type="protein sequence ID" value="SHN88966.1"/>
    <property type="molecule type" value="Genomic_DNA"/>
</dbReference>
<organism evidence="1 2">
    <name type="scientific">Geodermatophilus obscurus</name>
    <dbReference type="NCBI Taxonomy" id="1861"/>
    <lineage>
        <taxon>Bacteria</taxon>
        <taxon>Bacillati</taxon>
        <taxon>Actinomycetota</taxon>
        <taxon>Actinomycetes</taxon>
        <taxon>Geodermatophilales</taxon>
        <taxon>Geodermatophilaceae</taxon>
        <taxon>Geodermatophilus</taxon>
    </lineage>
</organism>
<gene>
    <name evidence="1" type="ORF">SAMN05660350_04958</name>
</gene>
<evidence type="ECO:0000313" key="2">
    <source>
        <dbReference type="Proteomes" id="UP000184428"/>
    </source>
</evidence>
<dbReference type="RefSeq" id="WP_072921408.1">
    <property type="nucleotide sequence ID" value="NZ_FRDM01000071.1"/>
</dbReference>
<name>A0A1M7V1A3_9ACTN</name>
<evidence type="ECO:0000313" key="1">
    <source>
        <dbReference type="EMBL" id="SHN88966.1"/>
    </source>
</evidence>
<sequence length="78" mass="8411">MTDQIRIDRSSSLQLPMQAAPIDRSQLPASAMASEGGIEAAFGWGDVWDVVKTVGPAVLGAVSDRTLKRDIALVEWTR</sequence>
<dbReference type="AlphaFoldDB" id="A0A1M7V1A3"/>
<dbReference type="Proteomes" id="UP000184428">
    <property type="component" value="Unassembled WGS sequence"/>
</dbReference>